<dbReference type="PROSITE" id="PS50929">
    <property type="entry name" value="ABC_TM1F"/>
    <property type="match status" value="1"/>
</dbReference>
<dbReference type="Pfam" id="PF00005">
    <property type="entry name" value="ABC_tran"/>
    <property type="match status" value="1"/>
</dbReference>
<dbReference type="RefSeq" id="WP_379055253.1">
    <property type="nucleotide sequence ID" value="NZ_JBHTKB010000001.1"/>
</dbReference>
<proteinExistence type="predicted"/>
<feature type="domain" description="ABC transmembrane type-1" evidence="10">
    <location>
        <begin position="27"/>
        <end position="288"/>
    </location>
</feature>
<dbReference type="InterPro" id="IPR039421">
    <property type="entry name" value="Type_1_exporter"/>
</dbReference>
<evidence type="ECO:0000256" key="4">
    <source>
        <dbReference type="ARBA" id="ARBA00022741"/>
    </source>
</evidence>
<dbReference type="InterPro" id="IPR027417">
    <property type="entry name" value="P-loop_NTPase"/>
</dbReference>
<reference evidence="12" key="1">
    <citation type="journal article" date="2019" name="Int. J. Syst. Evol. Microbiol.">
        <title>The Global Catalogue of Microorganisms (GCM) 10K type strain sequencing project: providing services to taxonomists for standard genome sequencing and annotation.</title>
        <authorList>
            <consortium name="The Broad Institute Genomics Platform"/>
            <consortium name="The Broad Institute Genome Sequencing Center for Infectious Disease"/>
            <person name="Wu L."/>
            <person name="Ma J."/>
        </authorList>
    </citation>
    <scope>NUCLEOTIDE SEQUENCE [LARGE SCALE GENOMIC DNA]</scope>
    <source>
        <strain evidence="12">CCUG 58412</strain>
    </source>
</reference>
<evidence type="ECO:0000256" key="3">
    <source>
        <dbReference type="ARBA" id="ARBA00022692"/>
    </source>
</evidence>
<feature type="transmembrane region" description="Helical" evidence="8">
    <location>
        <begin position="71"/>
        <end position="90"/>
    </location>
</feature>
<keyword evidence="12" id="KW-1185">Reference proteome</keyword>
<evidence type="ECO:0000313" key="11">
    <source>
        <dbReference type="EMBL" id="MFD0912377.1"/>
    </source>
</evidence>
<dbReference type="InterPro" id="IPR036640">
    <property type="entry name" value="ABC1_TM_sf"/>
</dbReference>
<dbReference type="PANTHER" id="PTHR24221:SF654">
    <property type="entry name" value="ATP-BINDING CASSETTE SUB-FAMILY B MEMBER 6"/>
    <property type="match status" value="1"/>
</dbReference>
<dbReference type="SUPFAM" id="SSF52540">
    <property type="entry name" value="P-loop containing nucleoside triphosphate hydrolases"/>
    <property type="match status" value="1"/>
</dbReference>
<dbReference type="Gene3D" id="3.40.50.300">
    <property type="entry name" value="P-loop containing nucleotide triphosphate hydrolases"/>
    <property type="match status" value="1"/>
</dbReference>
<evidence type="ECO:0000256" key="7">
    <source>
        <dbReference type="ARBA" id="ARBA00023136"/>
    </source>
</evidence>
<organism evidence="11 12">
    <name type="scientific">Methylophilus luteus</name>
    <dbReference type="NCBI Taxonomy" id="640108"/>
    <lineage>
        <taxon>Bacteria</taxon>
        <taxon>Pseudomonadati</taxon>
        <taxon>Pseudomonadota</taxon>
        <taxon>Betaproteobacteria</taxon>
        <taxon>Nitrosomonadales</taxon>
        <taxon>Methylophilaceae</taxon>
        <taxon>Methylophilus</taxon>
    </lineage>
</organism>
<dbReference type="EMBL" id="JBHTKB010000001">
    <property type="protein sequence ID" value="MFD0912377.1"/>
    <property type="molecule type" value="Genomic_DNA"/>
</dbReference>
<feature type="transmembrane region" description="Helical" evidence="8">
    <location>
        <begin position="162"/>
        <end position="195"/>
    </location>
</feature>
<gene>
    <name evidence="11" type="ORF">ACFQ1Z_02350</name>
</gene>
<dbReference type="InterPro" id="IPR003593">
    <property type="entry name" value="AAA+_ATPase"/>
</dbReference>
<dbReference type="PROSITE" id="PS50893">
    <property type="entry name" value="ABC_TRANSPORTER_2"/>
    <property type="match status" value="1"/>
</dbReference>
<comment type="subcellular location">
    <subcellularLocation>
        <location evidence="1">Cell membrane</location>
        <topology evidence="1">Multi-pass membrane protein</topology>
    </subcellularLocation>
</comment>
<evidence type="ECO:0000256" key="5">
    <source>
        <dbReference type="ARBA" id="ARBA00022840"/>
    </source>
</evidence>
<feature type="domain" description="ABC transporter" evidence="9">
    <location>
        <begin position="356"/>
        <end position="588"/>
    </location>
</feature>
<protein>
    <submittedName>
        <fullName evidence="11">ATP-binding cassette domain-containing protein</fullName>
    </submittedName>
</protein>
<dbReference type="SUPFAM" id="SSF90123">
    <property type="entry name" value="ABC transporter transmembrane region"/>
    <property type="match status" value="1"/>
</dbReference>
<feature type="transmembrane region" description="Helical" evidence="8">
    <location>
        <begin position="266"/>
        <end position="284"/>
    </location>
</feature>
<evidence type="ECO:0000259" key="10">
    <source>
        <dbReference type="PROSITE" id="PS50929"/>
    </source>
</evidence>
<dbReference type="InterPro" id="IPR017871">
    <property type="entry name" value="ABC_transporter-like_CS"/>
</dbReference>
<dbReference type="SMART" id="SM00382">
    <property type="entry name" value="AAA"/>
    <property type="match status" value="1"/>
</dbReference>
<keyword evidence="7 8" id="KW-0472">Membrane</keyword>
<comment type="caution">
    <text evidence="11">The sequence shown here is derived from an EMBL/GenBank/DDBJ whole genome shotgun (WGS) entry which is preliminary data.</text>
</comment>
<feature type="transmembrane region" description="Helical" evidence="8">
    <location>
        <begin position="27"/>
        <end position="51"/>
    </location>
</feature>
<name>A0ABW3F1S7_9PROT</name>
<dbReference type="PANTHER" id="PTHR24221">
    <property type="entry name" value="ATP-BINDING CASSETTE SUB-FAMILY B"/>
    <property type="match status" value="1"/>
</dbReference>
<dbReference type="PROSITE" id="PS00211">
    <property type="entry name" value="ABC_TRANSPORTER_1"/>
    <property type="match status" value="1"/>
</dbReference>
<keyword evidence="4" id="KW-0547">Nucleotide-binding</keyword>
<evidence type="ECO:0000256" key="2">
    <source>
        <dbReference type="ARBA" id="ARBA00022475"/>
    </source>
</evidence>
<dbReference type="GO" id="GO:0005524">
    <property type="term" value="F:ATP binding"/>
    <property type="evidence" value="ECO:0007669"/>
    <property type="project" value="UniProtKB-KW"/>
</dbReference>
<keyword evidence="2" id="KW-1003">Cell membrane</keyword>
<evidence type="ECO:0000256" key="6">
    <source>
        <dbReference type="ARBA" id="ARBA00022989"/>
    </source>
</evidence>
<dbReference type="Gene3D" id="1.20.1560.10">
    <property type="entry name" value="ABC transporter type 1, transmembrane domain"/>
    <property type="match status" value="1"/>
</dbReference>
<evidence type="ECO:0000256" key="1">
    <source>
        <dbReference type="ARBA" id="ARBA00004651"/>
    </source>
</evidence>
<dbReference type="InterPro" id="IPR003439">
    <property type="entry name" value="ABC_transporter-like_ATP-bd"/>
</dbReference>
<evidence type="ECO:0000259" key="9">
    <source>
        <dbReference type="PROSITE" id="PS50893"/>
    </source>
</evidence>
<sequence length="592" mass="65830">MIASFKKRLPIPAYIIDALQQVVFTRLVLMSVFLAISDLAGILLIFPFVSLAMNPDYIQSHQFLTFFFTDLTHGELIIYSGISLIVAYLVKARLHQKVLRSQNEIIAGFTKDLTDDFLHKTINAKYEFFSKLSTSRLAGIAFSNTIHASITLQMMLSILTELFFLLLLLITFIVSMPFVALGIIFISLLYFVFLYKPISKKVTYLGVLQNNIENLRHRVLHSLAASIRDIKIMSLGPTIESYSRDISSKFAESNWMFATTQGLTRIYLETLMLIGIVISIILFLSHGSDIQKATPLIALATLAALKALPSLAKLISSINAYKYSCRFVQHLLDTSIQLDSNQQLKRDDSLSFDQQLCIDNLYFSYGDKPTLKSISMTIQKGSSVGIVGPSGSGKSTLLDIITGLLETKQGVFSLDNQVIEPFSSKSFSSILGYVPQSITLFDESISYNITFEAHPDKTRLKQAIEISKLDHFIESLQDKEATKIGEGGINLSGGQKQRLAIARAIYKAPKILVFDEPTSALDSITEKAFIADIAKLHGVVTTIIVSHKLSNVTDCDNIYVMDKGTIIDSGVHESLLVSCNLYKTMYHTQLTS</sequence>
<keyword evidence="5 11" id="KW-0067">ATP-binding</keyword>
<keyword evidence="6 8" id="KW-1133">Transmembrane helix</keyword>
<keyword evidence="3 8" id="KW-0812">Transmembrane</keyword>
<dbReference type="Proteomes" id="UP001597128">
    <property type="component" value="Unassembled WGS sequence"/>
</dbReference>
<accession>A0ABW3F1S7</accession>
<evidence type="ECO:0000313" key="12">
    <source>
        <dbReference type="Proteomes" id="UP001597128"/>
    </source>
</evidence>
<evidence type="ECO:0000256" key="8">
    <source>
        <dbReference type="SAM" id="Phobius"/>
    </source>
</evidence>
<dbReference type="InterPro" id="IPR011527">
    <property type="entry name" value="ABC1_TM_dom"/>
</dbReference>